<feature type="domain" description="Peptidase S9 prolyl oligopeptidase catalytic" evidence="3">
    <location>
        <begin position="728"/>
        <end position="882"/>
    </location>
</feature>
<accession>A0ABD3PM34</accession>
<dbReference type="SUPFAM" id="SSF53474">
    <property type="entry name" value="alpha/beta-Hydrolases"/>
    <property type="match status" value="1"/>
</dbReference>
<evidence type="ECO:0000313" key="4">
    <source>
        <dbReference type="EMBL" id="KAL3788812.1"/>
    </source>
</evidence>
<comment type="caution">
    <text evidence="4">The sequence shown here is derived from an EMBL/GenBank/DDBJ whole genome shotgun (WGS) entry which is preliminary data.</text>
</comment>
<gene>
    <name evidence="4" type="ORF">HJC23_006265</name>
</gene>
<keyword evidence="2" id="KW-0378">Hydrolase</keyword>
<organism evidence="4 5">
    <name type="scientific">Cyclotella cryptica</name>
    <dbReference type="NCBI Taxonomy" id="29204"/>
    <lineage>
        <taxon>Eukaryota</taxon>
        <taxon>Sar</taxon>
        <taxon>Stramenopiles</taxon>
        <taxon>Ochrophyta</taxon>
        <taxon>Bacillariophyta</taxon>
        <taxon>Coscinodiscophyceae</taxon>
        <taxon>Thalassiosirophycidae</taxon>
        <taxon>Stephanodiscales</taxon>
        <taxon>Stephanodiscaceae</taxon>
        <taxon>Cyclotella</taxon>
    </lineage>
</organism>
<protein>
    <recommendedName>
        <fullName evidence="3">Peptidase S9 prolyl oligopeptidase catalytic domain-containing protein</fullName>
    </recommendedName>
</protein>
<dbReference type="SUPFAM" id="SSF82171">
    <property type="entry name" value="DPP6 N-terminal domain-like"/>
    <property type="match status" value="1"/>
</dbReference>
<dbReference type="AlphaFoldDB" id="A0ABD3PM34"/>
<dbReference type="InterPro" id="IPR029058">
    <property type="entry name" value="AB_hydrolase_fold"/>
</dbReference>
<proteinExistence type="predicted"/>
<dbReference type="GO" id="GO:0016787">
    <property type="term" value="F:hydrolase activity"/>
    <property type="evidence" value="ECO:0007669"/>
    <property type="project" value="UniProtKB-KW"/>
</dbReference>
<dbReference type="Gene3D" id="3.40.50.1820">
    <property type="entry name" value="alpha/beta hydrolase"/>
    <property type="match status" value="1"/>
</dbReference>
<name>A0ABD3PM34_9STRA</name>
<dbReference type="Proteomes" id="UP001516023">
    <property type="component" value="Unassembled WGS sequence"/>
</dbReference>
<evidence type="ECO:0000313" key="5">
    <source>
        <dbReference type="Proteomes" id="UP001516023"/>
    </source>
</evidence>
<sequence>MYTYLPRFAELLLNFSRFQRVQDTLSSIVVAVQYETMTSSYQLPSPLLQRLFLPPRDPSLLLSPSQRHLILLSEPPLPSIEAIARPEEKLAGLRFDPSLLVPSTVVDWATSLTIRELASAREWSVDLPTDSEGIRYVRFHPTRELFVFCSKVKNEPRLELYQCVRDRNDHDGGRWVVQRIPLANRRMNFITGCAYRFNRDELLVSTVPLDHPDPPKQPLTTGPAIQVVEKNARKAPGRTYQDLLKNEFDEEKLRYYLQVELISINVVDSGEESNGLKIIPQSMGGAMLSSASEKLIPQNPSPHILHCIQPSPSSRFLLVTLLTTFSYSVPLSRFGKSIQIWDLHSNTVINVASLPVDDEIPLSYDACSRHPRHFMWHPVKDEIVYVQALDGGDPSVDVGENGERDAVYARTLVVDDHSGEVTLKDAVKIVGLQWRFSDIDYMESGMSIVEEYRWKDRMERKWVLDANGNKVKMLWERCWQDRYNAPGEPLMRRMGENGQFFVVQPSPTSFYLKGAGASPLGDRPFLDVLDFGGDSIVTKRLWRCVAPVEGELDPLKEVDGVIPRERKDVYETFVCLMGDNDTMLISRESKITPRNYYLTKLSDLSNEIQVTTFEHPQPDLLGVTKELVQYKREDGVDLTCNLYLPANYDGTPRPTLFWAYPREFKDAKSAGQVKGSKHTFVYARWASPIHWAAKGWVIMDDFALPVIGEGDEHPNDTFIDQIVMGAKAAVEYATSRGVCDPNRCAVGGHSYGSFMTAHLLSHTSLFAAGIGRSGAFNRTLTPMSFQSEDRSIWEARDTYITMSPLMHVKKYSEQDRVGKLLLIHGEADENSGTYPMQSERYFAALKAFGIESKLVLLPHERHGYRAKESILHMAYEQEEWLKSLELGTSI</sequence>
<reference evidence="4 5" key="1">
    <citation type="journal article" date="2020" name="G3 (Bethesda)">
        <title>Improved Reference Genome for Cyclotella cryptica CCMP332, a Model for Cell Wall Morphogenesis, Salinity Adaptation, and Lipid Production in Diatoms (Bacillariophyta).</title>
        <authorList>
            <person name="Roberts W.R."/>
            <person name="Downey K.M."/>
            <person name="Ruck E.C."/>
            <person name="Traller J.C."/>
            <person name="Alverson A.J."/>
        </authorList>
    </citation>
    <scope>NUCLEOTIDE SEQUENCE [LARGE SCALE GENOMIC DNA]</scope>
    <source>
        <strain evidence="4 5">CCMP332</strain>
    </source>
</reference>
<dbReference type="InterPro" id="IPR001375">
    <property type="entry name" value="Peptidase_S9_cat"/>
</dbReference>
<dbReference type="Pfam" id="PF00326">
    <property type="entry name" value="Peptidase_S9"/>
    <property type="match status" value="1"/>
</dbReference>
<evidence type="ECO:0000256" key="1">
    <source>
        <dbReference type="ARBA" id="ARBA00022729"/>
    </source>
</evidence>
<evidence type="ECO:0000259" key="3">
    <source>
        <dbReference type="Pfam" id="PF00326"/>
    </source>
</evidence>
<keyword evidence="5" id="KW-1185">Reference proteome</keyword>
<evidence type="ECO:0000256" key="2">
    <source>
        <dbReference type="ARBA" id="ARBA00022801"/>
    </source>
</evidence>
<dbReference type="EMBL" id="JABMIG020000151">
    <property type="protein sequence ID" value="KAL3788812.1"/>
    <property type="molecule type" value="Genomic_DNA"/>
</dbReference>
<dbReference type="PANTHER" id="PTHR42776">
    <property type="entry name" value="SERINE PEPTIDASE S9 FAMILY MEMBER"/>
    <property type="match status" value="1"/>
</dbReference>
<keyword evidence="1" id="KW-0732">Signal</keyword>
<dbReference type="PANTHER" id="PTHR42776:SF13">
    <property type="entry name" value="DIPEPTIDYL-PEPTIDASE 5"/>
    <property type="match status" value="1"/>
</dbReference>